<dbReference type="GO" id="GO:0043023">
    <property type="term" value="F:ribosomal large subunit binding"/>
    <property type="evidence" value="ECO:0007669"/>
    <property type="project" value="TreeGrafter"/>
</dbReference>
<dbReference type="GO" id="GO:1990112">
    <property type="term" value="C:RQC complex"/>
    <property type="evidence" value="ECO:0007669"/>
    <property type="project" value="TreeGrafter"/>
</dbReference>
<dbReference type="RefSeq" id="WP_075820780.1">
    <property type="nucleotide sequence ID" value="NZ_CAJUTZ010000077.1"/>
</dbReference>
<evidence type="ECO:0000259" key="2">
    <source>
        <dbReference type="Pfam" id="PF18297"/>
    </source>
</evidence>
<evidence type="ECO:0000256" key="1">
    <source>
        <dbReference type="SAM" id="Coils"/>
    </source>
</evidence>
<dbReference type="InterPro" id="IPR059101">
    <property type="entry name" value="NFACT-R_2"/>
</dbReference>
<dbReference type="EMBL" id="MPJW01000200">
    <property type="protein sequence ID" value="OLU37448.1"/>
    <property type="molecule type" value="Genomic_DNA"/>
</dbReference>
<protein>
    <recommendedName>
        <fullName evidence="2">NFACT protein RNA binding domain-containing protein</fullName>
    </recommendedName>
</protein>
<comment type="caution">
    <text evidence="3">The sequence shown here is derived from an EMBL/GenBank/DDBJ whole genome shotgun (WGS) entry which is preliminary data.</text>
</comment>
<organism evidence="3 4">
    <name type="scientific">Ileibacterium valens</name>
    <dbReference type="NCBI Taxonomy" id="1862668"/>
    <lineage>
        <taxon>Bacteria</taxon>
        <taxon>Bacillati</taxon>
        <taxon>Bacillota</taxon>
        <taxon>Erysipelotrichia</taxon>
        <taxon>Erysipelotrichales</taxon>
        <taxon>Erysipelotrichaceae</taxon>
        <taxon>Ileibacterium</taxon>
    </lineage>
</organism>
<dbReference type="Proteomes" id="UP000186341">
    <property type="component" value="Unassembled WGS sequence"/>
</dbReference>
<dbReference type="InterPro" id="IPR051608">
    <property type="entry name" value="RQC_Subunit_NEMF"/>
</dbReference>
<dbReference type="AlphaFoldDB" id="A0A1U7NDM7"/>
<keyword evidence="4" id="KW-1185">Reference proteome</keyword>
<feature type="coiled-coil region" evidence="1">
    <location>
        <begin position="271"/>
        <end position="298"/>
    </location>
</feature>
<dbReference type="OrthoDB" id="9766163at2"/>
<dbReference type="Pfam" id="PF05833">
    <property type="entry name" value="NFACT_N"/>
    <property type="match status" value="1"/>
</dbReference>
<evidence type="ECO:0000313" key="3">
    <source>
        <dbReference type="EMBL" id="OLU37448.1"/>
    </source>
</evidence>
<sequence length="547" mass="63143">MALDGLLIAGINSALQEMKGCKISRIQSLSEEEVLISAHKKGFAAKLVINTHSNTNRIYLAKEARDFLQTPTNFVMLLRKYISQGIITGISQIGFDRILKFAILGHNELGDPIEYDLYAELMGKYSNLVLVDHHSSTIIDCLKRIPVFENSKRLLHPGAKYTLPAPQQKMSPLSVDGLDLESSLVKQVEGFSPLLSKEYLYRIHHGESFEEITSELLSSDHLYVYEKEFHLIPIRHLNQTPKIYPLMEGLNSLYGKDEKKIRIQEQCGDVFKAVDREIKKLKKKIPKLEASLEESKDYDKYREYGDLIFAWMGQLKKDKVIEVQSFEDDKVVRIELDMRYDLKDNANLFYKKYHKLKRGETILKEQIEQARKELAYFEQMAEQLQVAGVDDALEIREELIRNRVLMTKKNNLRRKKQKAPNILNLSMDDCEIIVGKNNLQNQYILSKIANKQDLWFHVKDYHGAYVILKTDEATEEQIRLCAQLAAWFSKGRNSSSVPVDYTQVSQLRKVPGAKVGFITMKRYRTIFIDPDAQKIESLISQKKSDRS</sequence>
<keyword evidence="1" id="KW-0175">Coiled coil</keyword>
<proteinExistence type="predicted"/>
<reference evidence="3 4" key="1">
    <citation type="submission" date="2016-11" db="EMBL/GenBank/DDBJ databases">
        <title>Description of two novel members of the family Erysipelotrichaceae: Ileibacterium lipovorans gen. nov., sp. nov. and Dubosiella newyorkensis, gen. nov., sp. nov.</title>
        <authorList>
            <person name="Cox L.M."/>
            <person name="Sohn J."/>
            <person name="Tyrrell K.L."/>
            <person name="Citron D.M."/>
            <person name="Lawson P.A."/>
            <person name="Patel N.B."/>
            <person name="Iizumi T."/>
            <person name="Perez-Perez G.I."/>
            <person name="Goldstein E.J."/>
            <person name="Blaser M.J."/>
        </authorList>
    </citation>
    <scope>NUCLEOTIDE SEQUENCE [LARGE SCALE GENOMIC DNA]</scope>
    <source>
        <strain evidence="3 4">NYU-BL-A3</strain>
    </source>
</reference>
<dbReference type="Pfam" id="PF18297">
    <property type="entry name" value="NFACT-R_2"/>
    <property type="match status" value="1"/>
</dbReference>
<evidence type="ECO:0000313" key="4">
    <source>
        <dbReference type="Proteomes" id="UP000186341"/>
    </source>
</evidence>
<dbReference type="Gene3D" id="2.30.310.10">
    <property type="entry name" value="ibrinogen binding protein from staphylococcus aureus domain"/>
    <property type="match status" value="1"/>
</dbReference>
<dbReference type="PANTHER" id="PTHR15239">
    <property type="entry name" value="NUCLEAR EXPORT MEDIATOR FACTOR NEMF"/>
    <property type="match status" value="1"/>
</dbReference>
<dbReference type="PANTHER" id="PTHR15239:SF6">
    <property type="entry name" value="RIBOSOME QUALITY CONTROL COMPLEX SUBUNIT NEMF"/>
    <property type="match status" value="1"/>
</dbReference>
<dbReference type="GO" id="GO:0000049">
    <property type="term" value="F:tRNA binding"/>
    <property type="evidence" value="ECO:0007669"/>
    <property type="project" value="TreeGrafter"/>
</dbReference>
<accession>A0A1U7NDM7</accession>
<gene>
    <name evidence="3" type="ORF">BO222_10555</name>
</gene>
<name>A0A1U7NDM7_9FIRM</name>
<feature type="coiled-coil region" evidence="1">
    <location>
        <begin position="353"/>
        <end position="387"/>
    </location>
</feature>
<dbReference type="GeneID" id="82203591"/>
<dbReference type="GO" id="GO:0072344">
    <property type="term" value="P:rescue of stalled ribosome"/>
    <property type="evidence" value="ECO:0007669"/>
    <property type="project" value="TreeGrafter"/>
</dbReference>
<feature type="domain" description="NFACT protein RNA binding" evidence="2">
    <location>
        <begin position="428"/>
        <end position="506"/>
    </location>
</feature>